<organism evidence="3 4">
    <name type="scientific">Phaeomoniella chlamydospora</name>
    <name type="common">Phaeoacremonium chlamydosporum</name>
    <dbReference type="NCBI Taxonomy" id="158046"/>
    <lineage>
        <taxon>Eukaryota</taxon>
        <taxon>Fungi</taxon>
        <taxon>Dikarya</taxon>
        <taxon>Ascomycota</taxon>
        <taxon>Pezizomycotina</taxon>
        <taxon>Eurotiomycetes</taxon>
        <taxon>Chaetothyriomycetidae</taxon>
        <taxon>Phaeomoniellales</taxon>
        <taxon>Phaeomoniellaceae</taxon>
        <taxon>Phaeomoniella</taxon>
    </lineage>
</organism>
<feature type="transmembrane region" description="Helical" evidence="2">
    <location>
        <begin position="126"/>
        <end position="147"/>
    </location>
</feature>
<feature type="compositionally biased region" description="Polar residues" evidence="1">
    <location>
        <begin position="222"/>
        <end position="254"/>
    </location>
</feature>
<dbReference type="OrthoDB" id="3928876at2759"/>
<evidence type="ECO:0000256" key="1">
    <source>
        <dbReference type="SAM" id="MobiDB-lite"/>
    </source>
</evidence>
<name>A0A0G2GGF5_PHACM</name>
<evidence type="ECO:0000313" key="3">
    <source>
        <dbReference type="EMBL" id="KKY22713.1"/>
    </source>
</evidence>
<feature type="compositionally biased region" description="Low complexity" evidence="1">
    <location>
        <begin position="204"/>
        <end position="214"/>
    </location>
</feature>
<accession>A0A0G2GGF5</accession>
<keyword evidence="4" id="KW-1185">Reference proteome</keyword>
<feature type="transmembrane region" description="Helical" evidence="2">
    <location>
        <begin position="65"/>
        <end position="87"/>
    </location>
</feature>
<keyword evidence="2" id="KW-0472">Membrane</keyword>
<protein>
    <submittedName>
        <fullName evidence="3">Uncharacterized protein</fullName>
    </submittedName>
</protein>
<reference evidence="3 4" key="1">
    <citation type="submission" date="2015-05" db="EMBL/GenBank/DDBJ databases">
        <title>Distinctive expansion of gene families associated with plant cell wall degradation and secondary metabolism in the genomes of grapevine trunk pathogens.</title>
        <authorList>
            <person name="Lawrence D.P."/>
            <person name="Travadon R."/>
            <person name="Rolshausen P.E."/>
            <person name="Baumgartner K."/>
        </authorList>
    </citation>
    <scope>NUCLEOTIDE SEQUENCE [LARGE SCALE GENOMIC DNA]</scope>
    <source>
        <strain evidence="3">UCRPC4</strain>
    </source>
</reference>
<evidence type="ECO:0000256" key="2">
    <source>
        <dbReference type="SAM" id="Phobius"/>
    </source>
</evidence>
<feature type="compositionally biased region" description="Polar residues" evidence="1">
    <location>
        <begin position="269"/>
        <end position="279"/>
    </location>
</feature>
<proteinExistence type="predicted"/>
<sequence>MAENLTAPAMKQLNSTPLGTLGGALQGGLNNLVNTGSSYLDRFFPPERRNEVKAKLMKFATEKPMFASFIFSQIAISGLPLALFAVFTVGVCVFALLGALIIAVLGAVLFTVVMAGFALIILLPTLFITTFSAAFIWLWGVGAYYLVKWFNDKPVPGIHTSLKDGAMDATGLNTIQDGINNADNADKQIPPPHEQDASQRKDLPPSQKPKQPQPLNEKKDSANATNKQQQPRNESPSAKNPSRANIAKSTSIEQTGGDIKKKTTGGLSGVTTAATGITA</sequence>
<dbReference type="AlphaFoldDB" id="A0A0G2GGF5"/>
<dbReference type="Proteomes" id="UP000053317">
    <property type="component" value="Unassembled WGS sequence"/>
</dbReference>
<dbReference type="EMBL" id="LCWF01000074">
    <property type="protein sequence ID" value="KKY22713.1"/>
    <property type="molecule type" value="Genomic_DNA"/>
</dbReference>
<comment type="caution">
    <text evidence="3">The sequence shown here is derived from an EMBL/GenBank/DDBJ whole genome shotgun (WGS) entry which is preliminary data.</text>
</comment>
<dbReference type="Pfam" id="PF16015">
    <property type="entry name" value="Promethin"/>
    <property type="match status" value="1"/>
</dbReference>
<feature type="region of interest" description="Disordered" evidence="1">
    <location>
        <begin position="177"/>
        <end position="279"/>
    </location>
</feature>
<keyword evidence="2" id="KW-0812">Transmembrane</keyword>
<feature type="compositionally biased region" description="Basic and acidic residues" evidence="1">
    <location>
        <begin position="193"/>
        <end position="203"/>
    </location>
</feature>
<keyword evidence="2" id="KW-1133">Transmembrane helix</keyword>
<evidence type="ECO:0000313" key="4">
    <source>
        <dbReference type="Proteomes" id="UP000053317"/>
    </source>
</evidence>
<gene>
    <name evidence="3" type="ORF">UCRPC4_g03216</name>
</gene>
<reference evidence="3 4" key="2">
    <citation type="submission" date="2015-05" db="EMBL/GenBank/DDBJ databases">
        <authorList>
            <person name="Morales-Cruz A."/>
            <person name="Amrine K.C."/>
            <person name="Cantu D."/>
        </authorList>
    </citation>
    <scope>NUCLEOTIDE SEQUENCE [LARGE SCALE GENOMIC DNA]</scope>
    <source>
        <strain evidence="3">UCRPC4</strain>
    </source>
</reference>
<feature type="transmembrane region" description="Helical" evidence="2">
    <location>
        <begin position="94"/>
        <end position="120"/>
    </location>
</feature>